<sequence length="99" mass="11163">MLPIFNRFPNPGLFNLIHFRLSYSLLPAMRRLIERVGCKPSYNVVSIACGRALEVSTLELLARSRNITFNYSGFDIDKSDACSGTFTIVLRCSEILPAY</sequence>
<dbReference type="AlphaFoldDB" id="A0A0W0VFW3"/>
<accession>A0A0W0VFW3</accession>
<organism evidence="1 2">
    <name type="scientific">Legionella jordanis</name>
    <dbReference type="NCBI Taxonomy" id="456"/>
    <lineage>
        <taxon>Bacteria</taxon>
        <taxon>Pseudomonadati</taxon>
        <taxon>Pseudomonadota</taxon>
        <taxon>Gammaproteobacteria</taxon>
        <taxon>Legionellales</taxon>
        <taxon>Legionellaceae</taxon>
        <taxon>Legionella</taxon>
    </lineage>
</organism>
<name>A0A0W0VFW3_9GAMM</name>
<reference evidence="1 2" key="1">
    <citation type="submission" date="2015-11" db="EMBL/GenBank/DDBJ databases">
        <title>Genomic analysis of 38 Legionella species identifies large and diverse effector repertoires.</title>
        <authorList>
            <person name="Burstein D."/>
            <person name="Amaro F."/>
            <person name="Zusman T."/>
            <person name="Lifshitz Z."/>
            <person name="Cohen O."/>
            <person name="Gilbert J.A."/>
            <person name="Pupko T."/>
            <person name="Shuman H.A."/>
            <person name="Segal G."/>
        </authorList>
    </citation>
    <scope>NUCLEOTIDE SEQUENCE [LARGE SCALE GENOMIC DNA]</scope>
    <source>
        <strain evidence="1 2">BL-540</strain>
    </source>
</reference>
<protein>
    <submittedName>
        <fullName evidence="1">Uncharacterized protein</fullName>
    </submittedName>
</protein>
<dbReference type="PATRIC" id="fig|456.5.peg.301"/>
<proteinExistence type="predicted"/>
<keyword evidence="2" id="KW-1185">Reference proteome</keyword>
<dbReference type="Proteomes" id="UP000055035">
    <property type="component" value="Unassembled WGS sequence"/>
</dbReference>
<comment type="caution">
    <text evidence="1">The sequence shown here is derived from an EMBL/GenBank/DDBJ whole genome shotgun (WGS) entry which is preliminary data.</text>
</comment>
<dbReference type="EMBL" id="LNYJ01000003">
    <property type="protein sequence ID" value="KTD19061.1"/>
    <property type="molecule type" value="Genomic_DNA"/>
</dbReference>
<evidence type="ECO:0000313" key="1">
    <source>
        <dbReference type="EMBL" id="KTD19061.1"/>
    </source>
</evidence>
<gene>
    <name evidence="1" type="ORF">Ljor_0284</name>
</gene>
<evidence type="ECO:0000313" key="2">
    <source>
        <dbReference type="Proteomes" id="UP000055035"/>
    </source>
</evidence>